<organism evidence="11 12">
    <name type="scientific">Lichtheimia corymbifera JMRC:FSU:9682</name>
    <dbReference type="NCBI Taxonomy" id="1263082"/>
    <lineage>
        <taxon>Eukaryota</taxon>
        <taxon>Fungi</taxon>
        <taxon>Fungi incertae sedis</taxon>
        <taxon>Mucoromycota</taxon>
        <taxon>Mucoromycotina</taxon>
        <taxon>Mucoromycetes</taxon>
        <taxon>Mucorales</taxon>
        <taxon>Lichtheimiaceae</taxon>
        <taxon>Lichtheimia</taxon>
    </lineage>
</organism>
<comment type="caution">
    <text evidence="11">The sequence shown here is derived from an EMBL/GenBank/DDBJ whole genome shotgun (WGS) entry which is preliminary data.</text>
</comment>
<dbReference type="EMBL" id="CBTN010000008">
    <property type="protein sequence ID" value="CDH50889.1"/>
    <property type="molecule type" value="Genomic_DNA"/>
</dbReference>
<sequence>MSSTQKHIIVIGAGAGGTATAARLAREGYRVTVVEKNDFNGGRCSLIHHNGHRFDQGPSLYLMPELFKECFRDLDERIEDHLELLRCQNNYKVHFDDGDTIQLSSDLTRMRPEMDRFEGEDGFGRFLQFLKESQVHYDRGTFVAIKRNFASIWDMIKIQYLPDIFRLHLFDMIYSRASKYFKTKKMRMAFTFQTMYMGMSPYDAPAVYSLLQFTEFAEGIWYPRGGFNMVVQKLEMIAKDKGAEFKYSAPVAKINTTERSVTGVTLENGEVIDADAVVCNADLVYAYNRLLPPCSWAQNTLANKKLTSSSISFYWSMKRTIPELDVHNIFLAEAYRESFDEIFKDYTLPSEPSFYVNVPSRIDPSAAPADKDSIIVLVPIGYMRSTEPDQDYPLLVKRARDMVLEVLQRRIKVDMEPLIEHEIVNDPSVWQEKFNLWRGSILGLSHDVSQVLWFRPSTKDSTGRFDNLFFVGASTHPGTGVPIVLAGSKLTATQVCEHFGRKGLKPSKLVEHKRVYEPESGSTLMSNLVTFIISLFVLLFAFFVSFPTSSVYPTPAAFINACLPSTFRVVMAADIE</sequence>
<comment type="cofactor">
    <cofactor evidence="1">
        <name>NAD(+)</name>
        <dbReference type="ChEBI" id="CHEBI:57540"/>
    </cofactor>
</comment>
<dbReference type="Proteomes" id="UP000027586">
    <property type="component" value="Unassembled WGS sequence"/>
</dbReference>
<reference evidence="11" key="1">
    <citation type="submission" date="2013-08" db="EMBL/GenBank/DDBJ databases">
        <title>Gene expansion shapes genome architecture in the human pathogen Lichtheimia corymbifera: an evolutionary genomics analysis in the ancient terrestrial Mucorales (Mucoromycotina).</title>
        <authorList>
            <person name="Schwartze V.U."/>
            <person name="Winter S."/>
            <person name="Shelest E."/>
            <person name="Marcet-Houben M."/>
            <person name="Horn F."/>
            <person name="Wehner S."/>
            <person name="Hoffmann K."/>
            <person name="Riege K."/>
            <person name="Sammeth M."/>
            <person name="Nowrousian M."/>
            <person name="Valiante V."/>
            <person name="Linde J."/>
            <person name="Jacobsen I.D."/>
            <person name="Marz M."/>
            <person name="Brakhage A.A."/>
            <person name="Gabaldon T."/>
            <person name="Bocker S."/>
            <person name="Voigt K."/>
        </authorList>
    </citation>
    <scope>NUCLEOTIDE SEQUENCE [LARGE SCALE GENOMIC DNA]</scope>
    <source>
        <strain evidence="11">FSU 9682</strain>
    </source>
</reference>
<dbReference type="PANTHER" id="PTHR43734:SF1">
    <property type="entry name" value="PHYTOENE DESATURASE"/>
    <property type="match status" value="1"/>
</dbReference>
<comment type="similarity">
    <text evidence="3 8">Belongs to the carotenoid/retinoid oxidoreductase family.</text>
</comment>
<keyword evidence="9" id="KW-1133">Transmembrane helix</keyword>
<dbReference type="SUPFAM" id="SSF51905">
    <property type="entry name" value="FAD/NAD(P)-binding domain"/>
    <property type="match status" value="1"/>
</dbReference>
<dbReference type="InterPro" id="IPR036188">
    <property type="entry name" value="FAD/NAD-bd_sf"/>
</dbReference>
<dbReference type="InterPro" id="IPR008150">
    <property type="entry name" value="Phytoene_DH_bac_CS"/>
</dbReference>
<evidence type="ECO:0000256" key="6">
    <source>
        <dbReference type="ARBA" id="ARBA00023002"/>
    </source>
</evidence>
<evidence type="ECO:0000256" key="3">
    <source>
        <dbReference type="ARBA" id="ARBA00006046"/>
    </source>
</evidence>
<dbReference type="VEuPathDB" id="FungiDB:LCOR_02572.1"/>
<dbReference type="OrthoDB" id="7777654at2759"/>
<evidence type="ECO:0000256" key="5">
    <source>
        <dbReference type="ARBA" id="ARBA00022746"/>
    </source>
</evidence>
<dbReference type="InterPro" id="IPR014105">
    <property type="entry name" value="Carotenoid/retinoid_OxRdtase"/>
</dbReference>
<evidence type="ECO:0000256" key="4">
    <source>
        <dbReference type="ARBA" id="ARBA00013293"/>
    </source>
</evidence>
<keyword evidence="12" id="KW-1185">Reference proteome</keyword>
<evidence type="ECO:0000256" key="9">
    <source>
        <dbReference type="SAM" id="Phobius"/>
    </source>
</evidence>
<name>A0A068RLK8_9FUNG</name>
<evidence type="ECO:0000256" key="7">
    <source>
        <dbReference type="ARBA" id="ARBA00034551"/>
    </source>
</evidence>
<evidence type="ECO:0000256" key="1">
    <source>
        <dbReference type="ARBA" id="ARBA00001911"/>
    </source>
</evidence>
<dbReference type="PROSITE" id="PS00982">
    <property type="entry name" value="PHYTOENE_DH"/>
    <property type="match status" value="1"/>
</dbReference>
<dbReference type="GO" id="GO:0016117">
    <property type="term" value="P:carotenoid biosynthetic process"/>
    <property type="evidence" value="ECO:0007669"/>
    <property type="project" value="UniProtKB-KW"/>
</dbReference>
<gene>
    <name evidence="11" type="ORF">LCOR_02572.1</name>
</gene>
<dbReference type="AlphaFoldDB" id="A0A068RLK8"/>
<keyword evidence="9" id="KW-0472">Membrane</keyword>
<evidence type="ECO:0000256" key="8">
    <source>
        <dbReference type="RuleBase" id="RU362075"/>
    </source>
</evidence>
<proteinExistence type="inferred from homology"/>
<feature type="transmembrane region" description="Helical" evidence="9">
    <location>
        <begin position="524"/>
        <end position="544"/>
    </location>
</feature>
<dbReference type="InterPro" id="IPR002937">
    <property type="entry name" value="Amino_oxidase"/>
</dbReference>
<dbReference type="FunFam" id="3.50.50.60:FF:000171">
    <property type="entry name" value="zeta-carotene-forming phytoene desaturase"/>
    <property type="match status" value="1"/>
</dbReference>
<evidence type="ECO:0000313" key="12">
    <source>
        <dbReference type="Proteomes" id="UP000027586"/>
    </source>
</evidence>
<dbReference type="PANTHER" id="PTHR43734">
    <property type="entry name" value="PHYTOENE DESATURASE"/>
    <property type="match status" value="1"/>
</dbReference>
<feature type="domain" description="Amine oxidase" evidence="10">
    <location>
        <begin position="17"/>
        <end position="495"/>
    </location>
</feature>
<evidence type="ECO:0000259" key="10">
    <source>
        <dbReference type="Pfam" id="PF01593"/>
    </source>
</evidence>
<accession>A0A068RLK8</accession>
<dbReference type="STRING" id="1263082.A0A068RLK8"/>
<dbReference type="Pfam" id="PF01593">
    <property type="entry name" value="Amino_oxidase"/>
    <property type="match status" value="1"/>
</dbReference>
<keyword evidence="5 8" id="KW-0125">Carotenoid biosynthesis</keyword>
<dbReference type="Gene3D" id="3.50.50.60">
    <property type="entry name" value="FAD/NAD(P)-binding domain"/>
    <property type="match status" value="2"/>
</dbReference>
<keyword evidence="9" id="KW-0812">Transmembrane</keyword>
<keyword evidence="6 8" id="KW-0560">Oxidoreductase</keyword>
<protein>
    <recommendedName>
        <fullName evidence="4">Phytoene desaturase</fullName>
    </recommendedName>
    <alternativeName>
        <fullName evidence="7">Phytoene desaturase (3,4-didehydrolycopene-forming)</fullName>
    </alternativeName>
</protein>
<evidence type="ECO:0000256" key="2">
    <source>
        <dbReference type="ARBA" id="ARBA00004829"/>
    </source>
</evidence>
<dbReference type="NCBIfam" id="TIGR02734">
    <property type="entry name" value="crtI_fam"/>
    <property type="match status" value="1"/>
</dbReference>
<comment type="pathway">
    <text evidence="2 8">Carotenoid biosynthesis.</text>
</comment>
<dbReference type="GO" id="GO:0016166">
    <property type="term" value="F:phytoene dehydrogenase activity"/>
    <property type="evidence" value="ECO:0007669"/>
    <property type="project" value="UniProtKB-ARBA"/>
</dbReference>
<evidence type="ECO:0000313" key="11">
    <source>
        <dbReference type="EMBL" id="CDH50889.1"/>
    </source>
</evidence>